<dbReference type="Pfam" id="PF14808">
    <property type="entry name" value="TMEM164"/>
    <property type="match status" value="1"/>
</dbReference>
<evidence type="ECO:0000313" key="2">
    <source>
        <dbReference type="EMBL" id="ORZ21828.1"/>
    </source>
</evidence>
<dbReference type="PANTHER" id="PTHR20948">
    <property type="entry name" value="TRANSMEMBRANE PROTEIN 164"/>
    <property type="match status" value="1"/>
</dbReference>
<dbReference type="PANTHER" id="PTHR20948:SF2">
    <property type="entry name" value="TRANSMEMBRANE PROTEIN 164"/>
    <property type="match status" value="1"/>
</dbReference>
<sequence>MFENMGNWLLAIAAEMPFETDWESSLNGSWYLSPRRHMVEFFIYNMVFLSTAHFFYRRALSPGSPISRLFSSYVPPAKKSRIEITVQLLLTISLAITVYQKWTRGGLLYLLQPCHMSAMMLISILAGPKDRKWPHILLNIYFHIMWGTMLALLSPDLRDYDMFFEVENFYIEHYLLLIAPVYMIWSNRYVIWPASMDVALMSFSLFALYHSMILSTVALVRGQNLNYLLMPPPGPLQFFGKWYRPVMYAFCVFLTMSRYFLVELVIQYMPRRKIHPLQSETKDGTVKRKTL</sequence>
<feature type="transmembrane region" description="Helical" evidence="1">
    <location>
        <begin position="198"/>
        <end position="222"/>
    </location>
</feature>
<evidence type="ECO:0000256" key="1">
    <source>
        <dbReference type="SAM" id="Phobius"/>
    </source>
</evidence>
<dbReference type="InterPro" id="IPR026508">
    <property type="entry name" value="TMEM164"/>
</dbReference>
<dbReference type="RefSeq" id="XP_021883079.1">
    <property type="nucleotide sequence ID" value="XM_022029937.1"/>
</dbReference>
<accession>A0A1Y2GUY4</accession>
<proteinExistence type="predicted"/>
<reference evidence="2 3" key="1">
    <citation type="submission" date="2016-07" db="EMBL/GenBank/DDBJ databases">
        <title>Pervasive Adenine N6-methylation of Active Genes in Fungi.</title>
        <authorList>
            <consortium name="DOE Joint Genome Institute"/>
            <person name="Mondo S.J."/>
            <person name="Dannebaum R.O."/>
            <person name="Kuo R.C."/>
            <person name="Labutti K."/>
            <person name="Haridas S."/>
            <person name="Kuo A."/>
            <person name="Salamov A."/>
            <person name="Ahrendt S.R."/>
            <person name="Lipzen A."/>
            <person name="Sullivan W."/>
            <person name="Andreopoulos W.B."/>
            <person name="Clum A."/>
            <person name="Lindquist E."/>
            <person name="Daum C."/>
            <person name="Ramamoorthy G.K."/>
            <person name="Gryganskyi A."/>
            <person name="Culley D."/>
            <person name="Magnuson J.K."/>
            <person name="James T.Y."/>
            <person name="O'Malley M.A."/>
            <person name="Stajich J.E."/>
            <person name="Spatafora J.W."/>
            <person name="Visel A."/>
            <person name="Grigoriev I.V."/>
        </authorList>
    </citation>
    <scope>NUCLEOTIDE SEQUENCE [LARGE SCALE GENOMIC DNA]</scope>
    <source>
        <strain evidence="2 3">NRRL 3116</strain>
    </source>
</reference>
<dbReference type="Proteomes" id="UP000193648">
    <property type="component" value="Unassembled WGS sequence"/>
</dbReference>
<dbReference type="GeneID" id="33571780"/>
<protein>
    <submittedName>
        <fullName evidence="2">TMEM164 family-domain-containing protein</fullName>
    </submittedName>
</protein>
<gene>
    <name evidence="2" type="ORF">BCR41DRAFT_420755</name>
</gene>
<name>A0A1Y2GUY4_9FUNG</name>
<feature type="transmembrane region" description="Helical" evidence="1">
    <location>
        <begin position="41"/>
        <end position="60"/>
    </location>
</feature>
<dbReference type="OrthoDB" id="17328at2759"/>
<feature type="transmembrane region" description="Helical" evidence="1">
    <location>
        <begin position="133"/>
        <end position="153"/>
    </location>
</feature>
<feature type="transmembrane region" description="Helical" evidence="1">
    <location>
        <begin position="106"/>
        <end position="126"/>
    </location>
</feature>
<evidence type="ECO:0000313" key="3">
    <source>
        <dbReference type="Proteomes" id="UP000193648"/>
    </source>
</evidence>
<comment type="caution">
    <text evidence="2">The sequence shown here is derived from an EMBL/GenBank/DDBJ whole genome shotgun (WGS) entry which is preliminary data.</text>
</comment>
<keyword evidence="1" id="KW-1133">Transmembrane helix</keyword>
<keyword evidence="3" id="KW-1185">Reference proteome</keyword>
<organism evidence="2 3">
    <name type="scientific">Lobosporangium transversale</name>
    <dbReference type="NCBI Taxonomy" id="64571"/>
    <lineage>
        <taxon>Eukaryota</taxon>
        <taxon>Fungi</taxon>
        <taxon>Fungi incertae sedis</taxon>
        <taxon>Mucoromycota</taxon>
        <taxon>Mortierellomycotina</taxon>
        <taxon>Mortierellomycetes</taxon>
        <taxon>Mortierellales</taxon>
        <taxon>Mortierellaceae</taxon>
        <taxon>Lobosporangium</taxon>
    </lineage>
</organism>
<feature type="transmembrane region" description="Helical" evidence="1">
    <location>
        <begin position="242"/>
        <end position="266"/>
    </location>
</feature>
<dbReference type="InParanoid" id="A0A1Y2GUY4"/>
<dbReference type="AlphaFoldDB" id="A0A1Y2GUY4"/>
<keyword evidence="1" id="KW-0812">Transmembrane</keyword>
<dbReference type="EMBL" id="MCFF01000011">
    <property type="protein sequence ID" value="ORZ21828.1"/>
    <property type="molecule type" value="Genomic_DNA"/>
</dbReference>
<feature type="transmembrane region" description="Helical" evidence="1">
    <location>
        <begin position="173"/>
        <end position="191"/>
    </location>
</feature>
<keyword evidence="1" id="KW-0472">Membrane</keyword>